<protein>
    <submittedName>
        <fullName evidence="1">Uncharacterized protein</fullName>
    </submittedName>
</protein>
<dbReference type="RefSeq" id="WP_233051519.1">
    <property type="nucleotide sequence ID" value="NZ_JAIMJA010000003.1"/>
</dbReference>
<comment type="caution">
    <text evidence="1">The sequence shown here is derived from an EMBL/GenBank/DDBJ whole genome shotgun (WGS) entry which is preliminary data.</text>
</comment>
<organism evidence="1 2">
    <name type="scientific">Motilimonas cestriensis</name>
    <dbReference type="NCBI Taxonomy" id="2742685"/>
    <lineage>
        <taxon>Bacteria</taxon>
        <taxon>Pseudomonadati</taxon>
        <taxon>Pseudomonadota</taxon>
        <taxon>Gammaproteobacteria</taxon>
        <taxon>Alteromonadales</taxon>
        <taxon>Alteromonadales genera incertae sedis</taxon>
        <taxon>Motilimonas</taxon>
    </lineage>
</organism>
<gene>
    <name evidence="1" type="ORF">K6Y31_03795</name>
</gene>
<sequence>MFSFPDLTQFATTYPTLSGTRLGLAHRIAQQSHNEVAFFNQQLNQHKLAPEQWAIELTPQSTLAWLHHIAKPEKKQHYQLENSLTLAANCLSVALELSYLTACANENKIAKSRLQKDQTSLTQWFADAEQADENSITLALDTALLLYFHQVSQVMFGHAALAETTLVERRALITDADFNAGTMFCLWLDYHQDKSRIPANDADALQRLVNAAYLLSVIDKSQANNKNSLHFASNRVSCFVSGAIAGLHDIGKGEQFSANEDALQEQTAELSQWIEAALLDSSLSDYVGKEAEVEADEQKLQGETATSRAELKAGKLQGLAF</sequence>
<keyword evidence="2" id="KW-1185">Reference proteome</keyword>
<proteinExistence type="predicted"/>
<reference evidence="1 2" key="1">
    <citation type="journal article" date="2022" name="Environ. Microbiol. Rep.">
        <title>Eco-phylogenetic analyses reveal divergent evolution of vitamin B12 metabolism in the marine bacterial family 'Psychromonadaceae'.</title>
        <authorList>
            <person name="Jin X."/>
            <person name="Yang Y."/>
            <person name="Cao H."/>
            <person name="Gao B."/>
            <person name="Zhao Z."/>
        </authorList>
    </citation>
    <scope>NUCLEOTIDE SEQUENCE [LARGE SCALE GENOMIC DNA]</scope>
    <source>
        <strain evidence="1 2">MKS20</strain>
    </source>
</reference>
<accession>A0ABS8W5Z9</accession>
<evidence type="ECO:0000313" key="2">
    <source>
        <dbReference type="Proteomes" id="UP001201273"/>
    </source>
</evidence>
<dbReference type="EMBL" id="JAIMJA010000003">
    <property type="protein sequence ID" value="MCE2593935.1"/>
    <property type="molecule type" value="Genomic_DNA"/>
</dbReference>
<evidence type="ECO:0000313" key="1">
    <source>
        <dbReference type="EMBL" id="MCE2593935.1"/>
    </source>
</evidence>
<name>A0ABS8W5Z9_9GAMM</name>
<dbReference type="Proteomes" id="UP001201273">
    <property type="component" value="Unassembled WGS sequence"/>
</dbReference>